<dbReference type="InterPro" id="IPR016040">
    <property type="entry name" value="NAD(P)-bd_dom"/>
</dbReference>
<dbReference type="AlphaFoldDB" id="X1T0D1"/>
<evidence type="ECO:0000259" key="1">
    <source>
        <dbReference type="Pfam" id="PF16363"/>
    </source>
</evidence>
<gene>
    <name evidence="2" type="ORF">S12H4_23864</name>
</gene>
<dbReference type="PANTHER" id="PTHR43000">
    <property type="entry name" value="DTDP-D-GLUCOSE 4,6-DEHYDRATASE-RELATED"/>
    <property type="match status" value="1"/>
</dbReference>
<feature type="domain" description="NAD(P)-binding" evidence="1">
    <location>
        <begin position="5"/>
        <end position="158"/>
    </location>
</feature>
<dbReference type="SUPFAM" id="SSF51735">
    <property type="entry name" value="NAD(P)-binding Rossmann-fold domains"/>
    <property type="match status" value="1"/>
</dbReference>
<dbReference type="Pfam" id="PF16363">
    <property type="entry name" value="GDP_Man_Dehyd"/>
    <property type="match status" value="1"/>
</dbReference>
<feature type="non-terminal residue" evidence="2">
    <location>
        <position position="184"/>
    </location>
</feature>
<dbReference type="Gene3D" id="3.40.50.720">
    <property type="entry name" value="NAD(P)-binding Rossmann-like Domain"/>
    <property type="match status" value="1"/>
</dbReference>
<name>X1T0D1_9ZZZZ</name>
<reference evidence="2" key="1">
    <citation type="journal article" date="2014" name="Front. Microbiol.">
        <title>High frequency of phylogenetically diverse reductive dehalogenase-homologous genes in deep subseafloor sedimentary metagenomes.</title>
        <authorList>
            <person name="Kawai M."/>
            <person name="Futagami T."/>
            <person name="Toyoda A."/>
            <person name="Takaki Y."/>
            <person name="Nishi S."/>
            <person name="Hori S."/>
            <person name="Arai W."/>
            <person name="Tsubouchi T."/>
            <person name="Morono Y."/>
            <person name="Uchiyama I."/>
            <person name="Ito T."/>
            <person name="Fujiyama A."/>
            <person name="Inagaki F."/>
            <person name="Takami H."/>
        </authorList>
    </citation>
    <scope>NUCLEOTIDE SEQUENCE</scope>
    <source>
        <strain evidence="2">Expedition CK06-06</strain>
    </source>
</reference>
<dbReference type="EMBL" id="BARW01012776">
    <property type="protein sequence ID" value="GAI73494.1"/>
    <property type="molecule type" value="Genomic_DNA"/>
</dbReference>
<protein>
    <recommendedName>
        <fullName evidence="1">NAD(P)-binding domain-containing protein</fullName>
    </recommendedName>
</protein>
<dbReference type="InterPro" id="IPR036291">
    <property type="entry name" value="NAD(P)-bd_dom_sf"/>
</dbReference>
<proteinExistence type="predicted"/>
<organism evidence="2">
    <name type="scientific">marine sediment metagenome</name>
    <dbReference type="NCBI Taxonomy" id="412755"/>
    <lineage>
        <taxon>unclassified sequences</taxon>
        <taxon>metagenomes</taxon>
        <taxon>ecological metagenomes</taxon>
    </lineage>
</organism>
<feature type="non-terminal residue" evidence="2">
    <location>
        <position position="1"/>
    </location>
</feature>
<sequence>DRRIMITGGAGFIGSHLAERLVAQGNDVTVYDGFNDYYNGKCKNLSRLRGEANFKLVKGDILDYPYLCKAMTSSEIVFHLAAQPGVRYSLLNPAETNRVNTTGTLNVLEAAQENGIERLVNASSSSVYGDQVELPIGETAEKKPISIYGATKLAAEAIEKSDVIFITVGTPCQDDGRIDLNFIV</sequence>
<accession>X1T0D1</accession>
<evidence type="ECO:0000313" key="2">
    <source>
        <dbReference type="EMBL" id="GAI73494.1"/>
    </source>
</evidence>
<comment type="caution">
    <text evidence="2">The sequence shown here is derived from an EMBL/GenBank/DDBJ whole genome shotgun (WGS) entry which is preliminary data.</text>
</comment>